<dbReference type="EMBL" id="CP025120">
    <property type="protein sequence ID" value="AUD79747.1"/>
    <property type="molecule type" value="Genomic_DNA"/>
</dbReference>
<dbReference type="InterPro" id="IPR056148">
    <property type="entry name" value="NQRA_2nd"/>
</dbReference>
<keyword evidence="1" id="KW-0739">Sodium transport</keyword>
<feature type="domain" description="NqrA second alpha/beta" evidence="4">
    <location>
        <begin position="114"/>
        <end position="258"/>
    </location>
</feature>
<dbReference type="PANTHER" id="PTHR37839:SF1">
    <property type="entry name" value="NA(+)-TRANSLOCATING NADH-QUINONE REDUCTASE SUBUNIT A"/>
    <property type="match status" value="1"/>
</dbReference>
<dbReference type="Gene3D" id="2.40.50.100">
    <property type="match status" value="1"/>
</dbReference>
<dbReference type="PANTHER" id="PTHR37839">
    <property type="entry name" value="NA(+)-TRANSLOCATING NADH-QUINONE REDUCTASE SUBUNIT A"/>
    <property type="match status" value="1"/>
</dbReference>
<feature type="domain" description="NqrA N-terminal barrel-sandwich hybrid" evidence="2">
    <location>
        <begin position="2"/>
        <end position="94"/>
    </location>
</feature>
<dbReference type="GO" id="GO:0016655">
    <property type="term" value="F:oxidoreductase activity, acting on NAD(P)H, quinone or similar compound as acceptor"/>
    <property type="evidence" value="ECO:0007669"/>
    <property type="project" value="UniProtKB-UniRule"/>
</dbReference>
<dbReference type="Pfam" id="PF24836">
    <property type="entry name" value="NQRA_2nd"/>
    <property type="match status" value="1"/>
</dbReference>
<dbReference type="NCBIfam" id="TIGR01936">
    <property type="entry name" value="nqrA"/>
    <property type="match status" value="1"/>
</dbReference>
<protein>
    <recommendedName>
        <fullName evidence="1">Na(+)-translocating NADH-quinone reductase subunit A</fullName>
        <shortName evidence="1">Na(+)-NQR subunit A</shortName>
        <shortName evidence="1">Na(+)-translocating NQR subunit A</shortName>
        <ecNumber evidence="1">7.2.1.1</ecNumber>
    </recommendedName>
    <alternativeName>
        <fullName evidence="1">NQR complex subunit A</fullName>
    </alternativeName>
    <alternativeName>
        <fullName evidence="1">NQR-1 subunit A</fullName>
    </alternativeName>
</protein>
<keyword evidence="1 5" id="KW-0830">Ubiquinone</keyword>
<evidence type="ECO:0000259" key="2">
    <source>
        <dbReference type="Pfam" id="PF05896"/>
    </source>
</evidence>
<keyword evidence="6" id="KW-1185">Reference proteome</keyword>
<keyword evidence="1" id="KW-0406">Ion transport</keyword>
<evidence type="ECO:0000313" key="6">
    <source>
        <dbReference type="Proteomes" id="UP000232693"/>
    </source>
</evidence>
<dbReference type="NCBIfam" id="NF003759">
    <property type="entry name" value="PRK05352.1-2"/>
    <property type="match status" value="1"/>
</dbReference>
<dbReference type="InterPro" id="IPR008703">
    <property type="entry name" value="NqrA"/>
</dbReference>
<evidence type="ECO:0000259" key="3">
    <source>
        <dbReference type="Pfam" id="PF11973"/>
    </source>
</evidence>
<dbReference type="OrthoDB" id="9774536at2"/>
<keyword evidence="1" id="KW-1278">Translocase</keyword>
<dbReference type="InterPro" id="IPR022615">
    <property type="entry name" value="NqrA_C_domain"/>
</dbReference>
<gene>
    <name evidence="1" type="primary">nqrA</name>
    <name evidence="5" type="ORF">CW740_11015</name>
</gene>
<dbReference type="KEGG" id="kpd:CW740_11015"/>
<dbReference type="RefSeq" id="WP_106647546.1">
    <property type="nucleotide sequence ID" value="NZ_BMGO01000001.1"/>
</dbReference>
<accession>A0A2K9AEA0</accession>
<dbReference type="AlphaFoldDB" id="A0A2K9AEA0"/>
<comment type="similarity">
    <text evidence="1">Belongs to the NqrA family.</text>
</comment>
<keyword evidence="1" id="KW-0813">Transport</keyword>
<organism evidence="5 6">
    <name type="scientific">Kangiella profundi</name>
    <dbReference type="NCBI Taxonomy" id="1561924"/>
    <lineage>
        <taxon>Bacteria</taxon>
        <taxon>Pseudomonadati</taxon>
        <taxon>Pseudomonadota</taxon>
        <taxon>Gammaproteobacteria</taxon>
        <taxon>Kangiellales</taxon>
        <taxon>Kangiellaceae</taxon>
        <taxon>Kangiella</taxon>
    </lineage>
</organism>
<dbReference type="HAMAP" id="MF_00425">
    <property type="entry name" value="NqrA"/>
    <property type="match status" value="1"/>
</dbReference>
<evidence type="ECO:0000256" key="1">
    <source>
        <dbReference type="HAMAP-Rule" id="MF_00425"/>
    </source>
</evidence>
<dbReference type="EC" id="7.2.1.1" evidence="1"/>
<keyword evidence="1" id="KW-0915">Sodium</keyword>
<dbReference type="Pfam" id="PF11973">
    <property type="entry name" value="NQRA_SLBB"/>
    <property type="match status" value="1"/>
</dbReference>
<keyword evidence="1" id="KW-0520">NAD</keyword>
<evidence type="ECO:0000313" key="5">
    <source>
        <dbReference type="EMBL" id="AUD79747.1"/>
    </source>
</evidence>
<sequence>MIKIKKGLDLPIEGQPEQTISAGATVKTVAILGEDYVGMKPTMHVQEGDVVKKGQLIFEDKKTPGVKYTAPAAGTIKAINRGNKRKLLSVVVEVAEQEEAVSFNKFSPEQLSGLSREAIVEQMVESGMWTALRKRPYSKVPAIDSETQAIFVSAMDTNPLAADPEVIISEQNEAFNFGLDILAQLSGDKVFVATRPNSSLTKSSNAKVKYEEFSGPHPAGLVGTHIHFLYPASMSRPVWYIGYQDVIALAKLFIDGELHTDRVIALGGTMIKNPRLIRTRIGASLDELLADEENDADNRHISGSVLSGFNAIDARAYLGRYHNQVTVIREGRDKEFFGWAMPGSDKFSVTRAFFGHVFRNKRFNMTTTTGGSERSIMPIGNYERVMPLDILPTQLLRAIVTNDTVLAQELGCLELDEEDLALCTYVCPGKYEYGSILRENLTKIEKEG</sequence>
<reference evidence="5 6" key="1">
    <citation type="submission" date="2017-12" db="EMBL/GenBank/DDBJ databases">
        <title>Kangiella profundi FT102 completed genome.</title>
        <authorList>
            <person name="Xu J."/>
            <person name="Wang J."/>
            <person name="Lu Y."/>
        </authorList>
    </citation>
    <scope>NUCLEOTIDE SEQUENCE [LARGE SCALE GENOMIC DNA]</scope>
    <source>
        <strain evidence="5 6">FT102</strain>
    </source>
</reference>
<comment type="catalytic activity">
    <reaction evidence="1">
        <text>a ubiquinone + n Na(+)(in) + NADH + H(+) = a ubiquinol + n Na(+)(out) + NAD(+)</text>
        <dbReference type="Rhea" id="RHEA:47748"/>
        <dbReference type="Rhea" id="RHEA-COMP:9565"/>
        <dbReference type="Rhea" id="RHEA-COMP:9566"/>
        <dbReference type="ChEBI" id="CHEBI:15378"/>
        <dbReference type="ChEBI" id="CHEBI:16389"/>
        <dbReference type="ChEBI" id="CHEBI:17976"/>
        <dbReference type="ChEBI" id="CHEBI:29101"/>
        <dbReference type="ChEBI" id="CHEBI:57540"/>
        <dbReference type="ChEBI" id="CHEBI:57945"/>
        <dbReference type="EC" id="7.2.1.1"/>
    </reaction>
</comment>
<dbReference type="InterPro" id="IPR056147">
    <property type="entry name" value="NQRA_N"/>
</dbReference>
<proteinExistence type="inferred from homology"/>
<dbReference type="Proteomes" id="UP000232693">
    <property type="component" value="Chromosome"/>
</dbReference>
<dbReference type="Pfam" id="PF05896">
    <property type="entry name" value="NQRA_N"/>
    <property type="match status" value="1"/>
</dbReference>
<dbReference type="GO" id="GO:0006814">
    <property type="term" value="P:sodium ion transport"/>
    <property type="evidence" value="ECO:0007669"/>
    <property type="project" value="UniProtKB-UniRule"/>
</dbReference>
<comment type="subunit">
    <text evidence="1">Composed of six subunits; NqrA, NqrB, NqrC, NqrD, NqrE and NqrF.</text>
</comment>
<name>A0A2K9AEA0_9GAMM</name>
<feature type="domain" description="Na(+)-translocating NADH-quinone reductase subunit A C-terminal" evidence="3">
    <location>
        <begin position="263"/>
        <end position="310"/>
    </location>
</feature>
<comment type="function">
    <text evidence="1">NQR complex catalyzes the reduction of ubiquinone-1 to ubiquinol by two successive reactions, coupled with the transport of Na(+) ions from the cytoplasm to the periplasm. NqrA to NqrE are probably involved in the second step, the conversion of ubisemiquinone to ubiquinol.</text>
</comment>
<evidence type="ECO:0000259" key="4">
    <source>
        <dbReference type="Pfam" id="PF24836"/>
    </source>
</evidence>